<sequence>MSRTRARLAAAGAAVVLTVTGPIGAAAADTAPAPTGSAVVHESAAFLKEAALSGVVVIPLPAATPSYDSTTGFSTTFPVTGGDANFQGYYGNVELGGSLLFINVFTGKSALFKHLAFSADTFQITGVAADGAAPVALLDPAGMTDITRSGATQKVTSTDLKVDAEGAQALDGKLNTSFFKGGQSVGDFTLTFTSGS</sequence>
<evidence type="ECO:0000313" key="3">
    <source>
        <dbReference type="Proteomes" id="UP001596067"/>
    </source>
</evidence>
<feature type="signal peptide" evidence="1">
    <location>
        <begin position="1"/>
        <end position="27"/>
    </location>
</feature>
<accession>A0ABW1F4P1</accession>
<evidence type="ECO:0008006" key="4">
    <source>
        <dbReference type="Google" id="ProtNLM"/>
    </source>
</evidence>
<organism evidence="2 3">
    <name type="scientific">Kitasatospora aburaviensis</name>
    <dbReference type="NCBI Taxonomy" id="67265"/>
    <lineage>
        <taxon>Bacteria</taxon>
        <taxon>Bacillati</taxon>
        <taxon>Actinomycetota</taxon>
        <taxon>Actinomycetes</taxon>
        <taxon>Kitasatosporales</taxon>
        <taxon>Streptomycetaceae</taxon>
        <taxon>Kitasatospora</taxon>
    </lineage>
</organism>
<comment type="caution">
    <text evidence="2">The sequence shown here is derived from an EMBL/GenBank/DDBJ whole genome shotgun (WGS) entry which is preliminary data.</text>
</comment>
<feature type="chain" id="PRO_5046911188" description="Secreted protein" evidence="1">
    <location>
        <begin position="28"/>
        <end position="196"/>
    </location>
</feature>
<reference evidence="3" key="1">
    <citation type="journal article" date="2019" name="Int. J. Syst. Evol. Microbiol.">
        <title>The Global Catalogue of Microorganisms (GCM) 10K type strain sequencing project: providing services to taxonomists for standard genome sequencing and annotation.</title>
        <authorList>
            <consortium name="The Broad Institute Genomics Platform"/>
            <consortium name="The Broad Institute Genome Sequencing Center for Infectious Disease"/>
            <person name="Wu L."/>
            <person name="Ma J."/>
        </authorList>
    </citation>
    <scope>NUCLEOTIDE SEQUENCE [LARGE SCALE GENOMIC DNA]</scope>
    <source>
        <strain evidence="3">CGMCC 4.1469</strain>
    </source>
</reference>
<protein>
    <recommendedName>
        <fullName evidence="4">Secreted protein</fullName>
    </recommendedName>
</protein>
<name>A0ABW1F4P1_9ACTN</name>
<evidence type="ECO:0000256" key="1">
    <source>
        <dbReference type="SAM" id="SignalP"/>
    </source>
</evidence>
<proteinExistence type="predicted"/>
<dbReference type="EMBL" id="JBHSOD010000046">
    <property type="protein sequence ID" value="MFC5888882.1"/>
    <property type="molecule type" value="Genomic_DNA"/>
</dbReference>
<dbReference type="Proteomes" id="UP001596067">
    <property type="component" value="Unassembled WGS sequence"/>
</dbReference>
<dbReference type="RefSeq" id="WP_313764836.1">
    <property type="nucleotide sequence ID" value="NZ_BAAAVH010000021.1"/>
</dbReference>
<evidence type="ECO:0000313" key="2">
    <source>
        <dbReference type="EMBL" id="MFC5888882.1"/>
    </source>
</evidence>
<gene>
    <name evidence="2" type="ORF">ACFP0N_28335</name>
</gene>
<keyword evidence="1" id="KW-0732">Signal</keyword>
<keyword evidence="3" id="KW-1185">Reference proteome</keyword>